<accession>A0A182HIN2</accession>
<dbReference type="Proteomes" id="UP000075840">
    <property type="component" value="Unassembled WGS sequence"/>
</dbReference>
<dbReference type="AlphaFoldDB" id="A0A182HIN2"/>
<name>A0A182HIN2_ANOAR</name>
<sequence length="105" mass="12162">MQKTTIEITQTMTTTMTMSNINPFDKQHHHYHPTGRRPITFTSSNNSLPQRLPFCLPYLAHSLVVGNGASIRIRRFSLRCRHRPYGAQLSSSRKFAELRHIARLE</sequence>
<evidence type="ECO:0000313" key="2">
    <source>
        <dbReference type="Proteomes" id="UP000075840"/>
    </source>
</evidence>
<proteinExistence type="predicted"/>
<protein>
    <submittedName>
        <fullName evidence="1">Uncharacterized protein</fullName>
    </submittedName>
</protein>
<reference evidence="1" key="1">
    <citation type="submission" date="2022-08" db="UniProtKB">
        <authorList>
            <consortium name="EnsemblMetazoa"/>
        </authorList>
    </citation>
    <scope>IDENTIFICATION</scope>
    <source>
        <strain evidence="1">Dongola</strain>
    </source>
</reference>
<dbReference type="VEuPathDB" id="VectorBase:AARA001093"/>
<evidence type="ECO:0000313" key="1">
    <source>
        <dbReference type="EnsemblMetazoa" id="AARA001093-PA"/>
    </source>
</evidence>
<dbReference type="EnsemblMetazoa" id="AARA001093-RA">
    <property type="protein sequence ID" value="AARA001093-PA"/>
    <property type="gene ID" value="AARA001093"/>
</dbReference>
<dbReference type="EMBL" id="APCN01004020">
    <property type="status" value="NOT_ANNOTATED_CDS"/>
    <property type="molecule type" value="Genomic_DNA"/>
</dbReference>
<keyword evidence="2" id="KW-1185">Reference proteome</keyword>
<organism evidence="1 2">
    <name type="scientific">Anopheles arabiensis</name>
    <name type="common">Mosquito</name>
    <dbReference type="NCBI Taxonomy" id="7173"/>
    <lineage>
        <taxon>Eukaryota</taxon>
        <taxon>Metazoa</taxon>
        <taxon>Ecdysozoa</taxon>
        <taxon>Arthropoda</taxon>
        <taxon>Hexapoda</taxon>
        <taxon>Insecta</taxon>
        <taxon>Pterygota</taxon>
        <taxon>Neoptera</taxon>
        <taxon>Endopterygota</taxon>
        <taxon>Diptera</taxon>
        <taxon>Nematocera</taxon>
        <taxon>Culicoidea</taxon>
        <taxon>Culicidae</taxon>
        <taxon>Anophelinae</taxon>
        <taxon>Anopheles</taxon>
    </lineage>
</organism>